<sequence>MKKSIYFTMMLVASLLVFASCNQKPVKTIADLKDGIKGETTASAKYAAFAQKAREEGNDTIAKLFDAASRAEAIHAANHTKVLEKLGEKMESFTPEYEVKTTAENLQAAIEGETYEETTMYPQFIKDAEAEKVPDAVKSFTWAMDTEKKHEAFYSNSLTALQSGNESVLPADYEVCPVCGNTYAADKVDENCAFCQTPRDKFEKI</sequence>
<dbReference type="PANTHER" id="PTHR33746:SF4">
    <property type="entry name" value="RUBRERYTHRIN"/>
    <property type="match status" value="1"/>
</dbReference>
<dbReference type="Pfam" id="PF02915">
    <property type="entry name" value="Rubrerythrin"/>
    <property type="match status" value="1"/>
</dbReference>
<dbReference type="InterPro" id="IPR009078">
    <property type="entry name" value="Ferritin-like_SF"/>
</dbReference>
<dbReference type="InterPro" id="IPR012347">
    <property type="entry name" value="Ferritin-like"/>
</dbReference>
<dbReference type="CDD" id="cd01041">
    <property type="entry name" value="Rubrerythrin"/>
    <property type="match status" value="1"/>
</dbReference>
<proteinExistence type="predicted"/>
<feature type="domain" description="Ferritin-like diiron" evidence="1">
    <location>
        <begin position="22"/>
        <end position="165"/>
    </location>
</feature>
<evidence type="ECO:0000259" key="1">
    <source>
        <dbReference type="PROSITE" id="PS50905"/>
    </source>
</evidence>
<accession>A0A645AVR9</accession>
<dbReference type="GO" id="GO:0046872">
    <property type="term" value="F:metal ion binding"/>
    <property type="evidence" value="ECO:0007669"/>
    <property type="project" value="InterPro"/>
</dbReference>
<dbReference type="PROSITE" id="PS51257">
    <property type="entry name" value="PROKAR_LIPOPROTEIN"/>
    <property type="match status" value="1"/>
</dbReference>
<dbReference type="EMBL" id="VSSQ01016147">
    <property type="protein sequence ID" value="MPM57209.1"/>
    <property type="molecule type" value="Genomic_DNA"/>
</dbReference>
<dbReference type="GO" id="GO:0016491">
    <property type="term" value="F:oxidoreductase activity"/>
    <property type="evidence" value="ECO:0007669"/>
    <property type="project" value="InterPro"/>
</dbReference>
<dbReference type="InterPro" id="IPR003251">
    <property type="entry name" value="Rr_diiron-bd_dom"/>
</dbReference>
<protein>
    <submittedName>
        <fullName evidence="2">Nigerythrin</fullName>
    </submittedName>
</protein>
<dbReference type="Gene3D" id="2.20.28.10">
    <property type="match status" value="1"/>
</dbReference>
<name>A0A645AVR9_9ZZZZ</name>
<dbReference type="InterPro" id="IPR052753">
    <property type="entry name" value="Rbr2/Nigerythrin"/>
</dbReference>
<comment type="caution">
    <text evidence="2">The sequence shown here is derived from an EMBL/GenBank/DDBJ whole genome shotgun (WGS) entry which is preliminary data.</text>
</comment>
<dbReference type="SUPFAM" id="SSF47240">
    <property type="entry name" value="Ferritin-like"/>
    <property type="match status" value="1"/>
</dbReference>
<evidence type="ECO:0000313" key="2">
    <source>
        <dbReference type="EMBL" id="MPM57209.1"/>
    </source>
</evidence>
<dbReference type="Gene3D" id="1.20.1260.10">
    <property type="match status" value="1"/>
</dbReference>
<organism evidence="2">
    <name type="scientific">bioreactor metagenome</name>
    <dbReference type="NCBI Taxonomy" id="1076179"/>
    <lineage>
        <taxon>unclassified sequences</taxon>
        <taxon>metagenomes</taxon>
        <taxon>ecological metagenomes</taxon>
    </lineage>
</organism>
<dbReference type="AlphaFoldDB" id="A0A645AVR9"/>
<reference evidence="2" key="1">
    <citation type="submission" date="2019-08" db="EMBL/GenBank/DDBJ databases">
        <authorList>
            <person name="Kucharzyk K."/>
            <person name="Murdoch R.W."/>
            <person name="Higgins S."/>
            <person name="Loffler F."/>
        </authorList>
    </citation>
    <scope>NUCLEOTIDE SEQUENCE</scope>
</reference>
<dbReference type="InterPro" id="IPR009040">
    <property type="entry name" value="Ferritin-like_diiron"/>
</dbReference>
<dbReference type="PROSITE" id="PS50905">
    <property type="entry name" value="FERRITIN_LIKE"/>
    <property type="match status" value="1"/>
</dbReference>
<gene>
    <name evidence="2" type="primary">ngr_4</name>
    <name evidence="2" type="ORF">SDC9_104031</name>
</gene>
<dbReference type="PANTHER" id="PTHR33746">
    <property type="entry name" value="RUBRERYTHRIN"/>
    <property type="match status" value="1"/>
</dbReference>